<dbReference type="AlphaFoldDB" id="W4LAX7"/>
<reference evidence="1 2" key="1">
    <citation type="journal article" date="2014" name="Nature">
        <title>An environmental bacterial taxon with a large and distinct metabolic repertoire.</title>
        <authorList>
            <person name="Wilson M.C."/>
            <person name="Mori T."/>
            <person name="Ruckert C."/>
            <person name="Uria A.R."/>
            <person name="Helf M.J."/>
            <person name="Takada K."/>
            <person name="Gernert C."/>
            <person name="Steffens U.A."/>
            <person name="Heycke N."/>
            <person name="Schmitt S."/>
            <person name="Rinke C."/>
            <person name="Helfrich E.J."/>
            <person name="Brachmann A.O."/>
            <person name="Gurgui C."/>
            <person name="Wakimoto T."/>
            <person name="Kracht M."/>
            <person name="Crusemann M."/>
            <person name="Hentschel U."/>
            <person name="Abe I."/>
            <person name="Matsunaga S."/>
            <person name="Kalinowski J."/>
            <person name="Takeyama H."/>
            <person name="Piel J."/>
        </authorList>
    </citation>
    <scope>NUCLEOTIDE SEQUENCE [LARGE SCALE GENOMIC DNA]</scope>
    <source>
        <strain evidence="2">TSY1</strain>
    </source>
</reference>
<evidence type="ECO:0000313" key="1">
    <source>
        <dbReference type="EMBL" id="ETW94471.1"/>
    </source>
</evidence>
<evidence type="ECO:0000313" key="2">
    <source>
        <dbReference type="Proteomes" id="UP000019141"/>
    </source>
</evidence>
<dbReference type="Proteomes" id="UP000019141">
    <property type="component" value="Unassembled WGS sequence"/>
</dbReference>
<organism evidence="1 2">
    <name type="scientific">Entotheonella factor</name>
    <dbReference type="NCBI Taxonomy" id="1429438"/>
    <lineage>
        <taxon>Bacteria</taxon>
        <taxon>Pseudomonadati</taxon>
        <taxon>Nitrospinota/Tectimicrobiota group</taxon>
        <taxon>Candidatus Tectimicrobiota</taxon>
        <taxon>Candidatus Entotheonellia</taxon>
        <taxon>Candidatus Entotheonellales</taxon>
        <taxon>Candidatus Entotheonellaceae</taxon>
        <taxon>Candidatus Entotheonella</taxon>
    </lineage>
</organism>
<sequence>METKRCLVLMPIGVTRRKEGPTFEAIYQHLLIPALQATGWPLDIFRGDEVMRSGMSLDEGQLWLQTPHLVLADVTTQHSGVIHDLALRDFLADRTILLSQDAVDIPARFRDYRTILYSFTETGIAHLHQALDQHLRDIFDPAPLTSSTSCGE</sequence>
<protein>
    <submittedName>
        <fullName evidence="1">Uncharacterized protein</fullName>
    </submittedName>
</protein>
<gene>
    <name evidence="1" type="ORF">ETSY1_34755</name>
</gene>
<dbReference type="HOGENOM" id="CLU_1718983_0_0_7"/>
<accession>W4LAX7</accession>
<dbReference type="EMBL" id="AZHW01001063">
    <property type="protein sequence ID" value="ETW94471.1"/>
    <property type="molecule type" value="Genomic_DNA"/>
</dbReference>
<proteinExistence type="predicted"/>
<keyword evidence="2" id="KW-1185">Reference proteome</keyword>
<comment type="caution">
    <text evidence="1">The sequence shown here is derived from an EMBL/GenBank/DDBJ whole genome shotgun (WGS) entry which is preliminary data.</text>
</comment>
<name>W4LAX7_ENTF1</name>